<gene>
    <name evidence="1" type="ORF">A3B86_03705</name>
</gene>
<evidence type="ECO:0000313" key="1">
    <source>
        <dbReference type="EMBL" id="OGN06198.1"/>
    </source>
</evidence>
<organism evidence="1 2">
    <name type="scientific">Candidatus Yanofskybacteria bacterium RIFCSPHIGHO2_02_FULL_38_22b</name>
    <dbReference type="NCBI Taxonomy" id="1802673"/>
    <lineage>
        <taxon>Bacteria</taxon>
        <taxon>Candidatus Yanofskyibacteriota</taxon>
    </lineage>
</organism>
<proteinExistence type="predicted"/>
<dbReference type="Proteomes" id="UP000176834">
    <property type="component" value="Unassembled WGS sequence"/>
</dbReference>
<evidence type="ECO:0000313" key="2">
    <source>
        <dbReference type="Proteomes" id="UP000176834"/>
    </source>
</evidence>
<sequence length="193" mass="22493">MNKDSESLELLSGFLRFYSETGTEGGYWAFQDRRFIKENTTKFYCKKCYKYWDKDKYPDAPPPIGSRPVQVELAVPLNEVPLESIKNKTFKAPPMCQPNEHDFQLIGETSESFDGHHILKNNDWLSIYSKDNPAIMVWSGIIRLKKYPPFTENILGLWVHSDQIGVEEETWAKWFLEEYPATLVPYKKINASN</sequence>
<reference evidence="1 2" key="1">
    <citation type="journal article" date="2016" name="Nat. Commun.">
        <title>Thousands of microbial genomes shed light on interconnected biogeochemical processes in an aquifer system.</title>
        <authorList>
            <person name="Anantharaman K."/>
            <person name="Brown C.T."/>
            <person name="Hug L.A."/>
            <person name="Sharon I."/>
            <person name="Castelle C.J."/>
            <person name="Probst A.J."/>
            <person name="Thomas B.C."/>
            <person name="Singh A."/>
            <person name="Wilkins M.J."/>
            <person name="Karaoz U."/>
            <person name="Brodie E.L."/>
            <person name="Williams K.H."/>
            <person name="Hubbard S.S."/>
            <person name="Banfield J.F."/>
        </authorList>
    </citation>
    <scope>NUCLEOTIDE SEQUENCE [LARGE SCALE GENOMIC DNA]</scope>
</reference>
<name>A0A1F8F0I0_9BACT</name>
<protein>
    <submittedName>
        <fullName evidence="1">Uncharacterized protein</fullName>
    </submittedName>
</protein>
<comment type="caution">
    <text evidence="1">The sequence shown here is derived from an EMBL/GenBank/DDBJ whole genome shotgun (WGS) entry which is preliminary data.</text>
</comment>
<accession>A0A1F8F0I0</accession>
<dbReference type="AlphaFoldDB" id="A0A1F8F0I0"/>
<dbReference type="EMBL" id="MGJN01000020">
    <property type="protein sequence ID" value="OGN06198.1"/>
    <property type="molecule type" value="Genomic_DNA"/>
</dbReference>